<dbReference type="AlphaFoldDB" id="A0A1T5IS44"/>
<dbReference type="GO" id="GO:0016020">
    <property type="term" value="C:membrane"/>
    <property type="evidence" value="ECO:0007669"/>
    <property type="project" value="InterPro"/>
</dbReference>
<dbReference type="InterPro" id="IPR016171">
    <property type="entry name" value="Vanillyl_alc_oxidase_C-sub2"/>
</dbReference>
<dbReference type="RefSeq" id="WP_079726967.1">
    <property type="nucleotide sequence ID" value="NZ_FUZP01000001.1"/>
</dbReference>
<dbReference type="GO" id="GO:0003885">
    <property type="term" value="F:D-arabinono-1,4-lactone oxidase activity"/>
    <property type="evidence" value="ECO:0007669"/>
    <property type="project" value="InterPro"/>
</dbReference>
<protein>
    <submittedName>
        <fullName evidence="3">Xylitol oxidase</fullName>
    </submittedName>
</protein>
<dbReference type="Gene3D" id="3.30.465.10">
    <property type="match status" value="1"/>
</dbReference>
<accession>A0A1T5IS44</accession>
<dbReference type="InterPro" id="IPR016167">
    <property type="entry name" value="FAD-bd_PCMH_sub1"/>
</dbReference>
<dbReference type="PANTHER" id="PTHR43762:SF1">
    <property type="entry name" value="D-ARABINONO-1,4-LACTONE OXIDASE"/>
    <property type="match status" value="1"/>
</dbReference>
<keyword evidence="1" id="KW-0560">Oxidoreductase</keyword>
<dbReference type="InterPro" id="IPR010031">
    <property type="entry name" value="FAD_lactone_oxidase-like"/>
</dbReference>
<evidence type="ECO:0000259" key="2">
    <source>
        <dbReference type="PROSITE" id="PS51387"/>
    </source>
</evidence>
<organism evidence="3 4">
    <name type="scientific">Okibacterium fritillariae</name>
    <dbReference type="NCBI Taxonomy" id="123320"/>
    <lineage>
        <taxon>Bacteria</taxon>
        <taxon>Bacillati</taxon>
        <taxon>Actinomycetota</taxon>
        <taxon>Actinomycetes</taxon>
        <taxon>Micrococcales</taxon>
        <taxon>Microbacteriaceae</taxon>
        <taxon>Okibacterium</taxon>
    </lineage>
</organism>
<dbReference type="Gene3D" id="3.30.43.10">
    <property type="entry name" value="Uridine Diphospho-n-acetylenolpyruvylglucosamine Reductase, domain 2"/>
    <property type="match status" value="1"/>
</dbReference>
<dbReference type="InterPro" id="IPR006094">
    <property type="entry name" value="Oxid_FAD_bind_N"/>
</dbReference>
<dbReference type="Gene3D" id="3.30.70.2520">
    <property type="match status" value="1"/>
</dbReference>
<reference evidence="3 4" key="1">
    <citation type="submission" date="2017-02" db="EMBL/GenBank/DDBJ databases">
        <authorList>
            <person name="Peterson S.W."/>
        </authorList>
    </citation>
    <scope>NUCLEOTIDE SEQUENCE [LARGE SCALE GENOMIC DNA]</scope>
    <source>
        <strain evidence="3 4">VKM Ac-2059</strain>
    </source>
</reference>
<evidence type="ECO:0000313" key="4">
    <source>
        <dbReference type="Proteomes" id="UP000190857"/>
    </source>
</evidence>
<dbReference type="Pfam" id="PF04030">
    <property type="entry name" value="ALO"/>
    <property type="match status" value="1"/>
</dbReference>
<dbReference type="InterPro" id="IPR016169">
    <property type="entry name" value="FAD-bd_PCMH_sub2"/>
</dbReference>
<dbReference type="Gene3D" id="1.10.45.10">
    <property type="entry name" value="Vanillyl-alcohol Oxidase, Chain A, domain 4"/>
    <property type="match status" value="1"/>
</dbReference>
<dbReference type="EMBL" id="FUZP01000001">
    <property type="protein sequence ID" value="SKC41970.1"/>
    <property type="molecule type" value="Genomic_DNA"/>
</dbReference>
<dbReference type="GO" id="GO:0080049">
    <property type="term" value="F:L-gulono-1,4-lactone dehydrogenase activity"/>
    <property type="evidence" value="ECO:0007669"/>
    <property type="project" value="TreeGrafter"/>
</dbReference>
<keyword evidence="4" id="KW-1185">Reference proteome</keyword>
<dbReference type="SUPFAM" id="SSF56176">
    <property type="entry name" value="FAD-binding/transporter-associated domain-like"/>
    <property type="match status" value="1"/>
</dbReference>
<dbReference type="InterPro" id="IPR036318">
    <property type="entry name" value="FAD-bd_PCMH-like_sf"/>
</dbReference>
<dbReference type="InterPro" id="IPR007173">
    <property type="entry name" value="ALO_C"/>
</dbReference>
<name>A0A1T5IS44_9MICO</name>
<dbReference type="OrthoDB" id="9800184at2"/>
<dbReference type="PANTHER" id="PTHR43762">
    <property type="entry name" value="L-GULONOLACTONE OXIDASE"/>
    <property type="match status" value="1"/>
</dbReference>
<sequence length="419" mass="44930">MTIDAGLNWAGNHRYTAGRLAAPTTIGELRAEVTAADHARAIGSRHSFNALCDTEGTLISTASLPGDILIDEATMRVHVPAGVRYGELSRRLEAEGFALPAMASLPHISVGGAIATGTHGSGDAAQSLAATVSGLELMTADGDLRRLVRGDDDFAGAVVSLGALGIVTRVTLDLEPTYQVEQRVYEGVPVDVALENLDAITSGATSVSLFTTWKNPDVIDQVWHKRRPDRDADAPATVFGAVPASGPRHPVPGNPAFACTTQLGEPGAWLDRLPHFRLDHTPSSGTEIQSEYLVPRRHAVDALRAIRSLAGRIAPLLQVAEVRTVAADDLWLSPASGEDVVALHFTWHPRTTEVLALLPTLEAALEPFEARPHWGKVSTIGADRYAELYPRLPDFRDLVDRFDPHGVFHNAQLRATVLP</sequence>
<proteinExistence type="predicted"/>
<dbReference type="Pfam" id="PF01565">
    <property type="entry name" value="FAD_binding_4"/>
    <property type="match status" value="1"/>
</dbReference>
<dbReference type="InterPro" id="IPR016166">
    <property type="entry name" value="FAD-bd_PCMH"/>
</dbReference>
<gene>
    <name evidence="3" type="ORF">SAMN06309945_0798</name>
</gene>
<feature type="domain" description="FAD-binding PCMH-type" evidence="2">
    <location>
        <begin position="13"/>
        <end position="177"/>
    </location>
</feature>
<evidence type="ECO:0000313" key="3">
    <source>
        <dbReference type="EMBL" id="SKC41970.1"/>
    </source>
</evidence>
<evidence type="ECO:0000256" key="1">
    <source>
        <dbReference type="ARBA" id="ARBA00023002"/>
    </source>
</evidence>
<dbReference type="STRING" id="123320.SAMN06309945_0798"/>
<dbReference type="Gene3D" id="3.30.70.2530">
    <property type="match status" value="1"/>
</dbReference>
<dbReference type="GO" id="GO:0071949">
    <property type="term" value="F:FAD binding"/>
    <property type="evidence" value="ECO:0007669"/>
    <property type="project" value="InterPro"/>
</dbReference>
<dbReference type="PROSITE" id="PS51387">
    <property type="entry name" value="FAD_PCMH"/>
    <property type="match status" value="1"/>
</dbReference>
<dbReference type="PIRSF" id="PIRSF000136">
    <property type="entry name" value="LGO_GLO"/>
    <property type="match status" value="1"/>
</dbReference>
<dbReference type="Proteomes" id="UP000190857">
    <property type="component" value="Unassembled WGS sequence"/>
</dbReference>